<proteinExistence type="predicted"/>
<accession>A0ABR4B8D9</accession>
<feature type="compositionally biased region" description="Basic and acidic residues" evidence="1">
    <location>
        <begin position="161"/>
        <end position="173"/>
    </location>
</feature>
<evidence type="ECO:0000313" key="3">
    <source>
        <dbReference type="Proteomes" id="UP001590951"/>
    </source>
</evidence>
<dbReference type="EMBL" id="JBHFEH010000021">
    <property type="protein sequence ID" value="KAL2053316.1"/>
    <property type="molecule type" value="Genomic_DNA"/>
</dbReference>
<name>A0ABR4B8D9_9LECA</name>
<feature type="compositionally biased region" description="Acidic residues" evidence="1">
    <location>
        <begin position="71"/>
        <end position="82"/>
    </location>
</feature>
<sequence length="173" mass="18622">MDEEAKPKKKRKLARKGGMEDKFKSNEIIVDSDRDDDDIQLSKGNGMKDDEHEEGDTPMGDARPDTVGVGGDEDDDDEEEEAITGPRKKKVRRIEESDEEDEKDEAPPTTTAERAAAKEAGEEPKANAFADADVSMVDESVGAAGGGNNKASGEQMGEAYGEGKETEGTGDRQ</sequence>
<organism evidence="2 3">
    <name type="scientific">Lepraria finkii</name>
    <dbReference type="NCBI Taxonomy" id="1340010"/>
    <lineage>
        <taxon>Eukaryota</taxon>
        <taxon>Fungi</taxon>
        <taxon>Dikarya</taxon>
        <taxon>Ascomycota</taxon>
        <taxon>Pezizomycotina</taxon>
        <taxon>Lecanoromycetes</taxon>
        <taxon>OSLEUM clade</taxon>
        <taxon>Lecanoromycetidae</taxon>
        <taxon>Lecanorales</taxon>
        <taxon>Lecanorineae</taxon>
        <taxon>Stereocaulaceae</taxon>
        <taxon>Lepraria</taxon>
    </lineage>
</organism>
<gene>
    <name evidence="2" type="ORF">ABVK25_006309</name>
</gene>
<keyword evidence="3" id="KW-1185">Reference proteome</keyword>
<comment type="caution">
    <text evidence="2">The sequence shown here is derived from an EMBL/GenBank/DDBJ whole genome shotgun (WGS) entry which is preliminary data.</text>
</comment>
<protein>
    <submittedName>
        <fullName evidence="2">Uncharacterized protein</fullName>
    </submittedName>
</protein>
<evidence type="ECO:0000313" key="2">
    <source>
        <dbReference type="EMBL" id="KAL2053316.1"/>
    </source>
</evidence>
<dbReference type="Proteomes" id="UP001590951">
    <property type="component" value="Unassembled WGS sequence"/>
</dbReference>
<feature type="compositionally biased region" description="Basic and acidic residues" evidence="1">
    <location>
        <begin position="115"/>
        <end position="125"/>
    </location>
</feature>
<evidence type="ECO:0000256" key="1">
    <source>
        <dbReference type="SAM" id="MobiDB-lite"/>
    </source>
</evidence>
<reference evidence="2 3" key="1">
    <citation type="submission" date="2024-09" db="EMBL/GenBank/DDBJ databases">
        <title>Rethinking Asexuality: The Enigmatic Case of Functional Sexual Genes in Lepraria (Stereocaulaceae).</title>
        <authorList>
            <person name="Doellman M."/>
            <person name="Sun Y."/>
            <person name="Barcenas-Pena A."/>
            <person name="Lumbsch H.T."/>
            <person name="Grewe F."/>
        </authorList>
    </citation>
    <scope>NUCLEOTIDE SEQUENCE [LARGE SCALE GENOMIC DNA]</scope>
    <source>
        <strain evidence="2 3">Grewe 0041</strain>
    </source>
</reference>
<feature type="region of interest" description="Disordered" evidence="1">
    <location>
        <begin position="1"/>
        <end position="173"/>
    </location>
</feature>